<protein>
    <recommendedName>
        <fullName evidence="3">Transcriptional regulator</fullName>
    </recommendedName>
</protein>
<evidence type="ECO:0000313" key="2">
    <source>
        <dbReference type="Proteomes" id="UP001525890"/>
    </source>
</evidence>
<evidence type="ECO:0000313" key="1">
    <source>
        <dbReference type="EMBL" id="MCT7968965.1"/>
    </source>
</evidence>
<evidence type="ECO:0008006" key="3">
    <source>
        <dbReference type="Google" id="ProtNLM"/>
    </source>
</evidence>
<gene>
    <name evidence="1" type="ORF">NG799_21880</name>
</gene>
<name>A0ABT2MW66_9CYAN</name>
<accession>A0ABT2MW66</accession>
<keyword evidence="2" id="KW-1185">Reference proteome</keyword>
<organism evidence="1 2">
    <name type="scientific">Laspinema palackyanum D2a</name>
    <dbReference type="NCBI Taxonomy" id="2953684"/>
    <lineage>
        <taxon>Bacteria</taxon>
        <taxon>Bacillati</taxon>
        <taxon>Cyanobacteriota</taxon>
        <taxon>Cyanophyceae</taxon>
        <taxon>Oscillatoriophycideae</taxon>
        <taxon>Oscillatoriales</taxon>
        <taxon>Laspinemataceae</taxon>
        <taxon>Laspinema</taxon>
        <taxon>Laspinema palackyanum</taxon>
    </lineage>
</organism>
<sequence length="106" mass="11998">MNQDQIERLTEKAEAIAYFLGLDPEEQDKLWPLIPKGIRSTIALLDEIAEGPKSYEELAAILDCHQTTISQKLNIMGKFMPIELENDTAYAPSKHGGRPRRVAKFE</sequence>
<proteinExistence type="predicted"/>
<reference evidence="1 2" key="1">
    <citation type="journal article" date="2022" name="Front. Microbiol.">
        <title>High genomic differentiation and limited gene flow indicate recent cryptic speciation within the genus Laspinema (cyanobacteria).</title>
        <authorList>
            <person name="Stanojkovic A."/>
            <person name="Skoupy S."/>
            <person name="Skaloud P."/>
            <person name="Dvorak P."/>
        </authorList>
    </citation>
    <scope>NUCLEOTIDE SEQUENCE [LARGE SCALE GENOMIC DNA]</scope>
    <source>
        <strain evidence="1 2">D2a</strain>
    </source>
</reference>
<dbReference type="EMBL" id="JAMXFF010000040">
    <property type="protein sequence ID" value="MCT7968965.1"/>
    <property type="molecule type" value="Genomic_DNA"/>
</dbReference>
<dbReference type="RefSeq" id="WP_368008446.1">
    <property type="nucleotide sequence ID" value="NZ_JAMXFF010000040.1"/>
</dbReference>
<dbReference type="Proteomes" id="UP001525890">
    <property type="component" value="Unassembled WGS sequence"/>
</dbReference>
<comment type="caution">
    <text evidence="1">The sequence shown here is derived from an EMBL/GenBank/DDBJ whole genome shotgun (WGS) entry which is preliminary data.</text>
</comment>